<dbReference type="KEGG" id="plad:PPGU16_78200"/>
<organism evidence="1 2">
    <name type="scientific">Paraburkholderia largidicola</name>
    <dbReference type="NCBI Taxonomy" id="3014751"/>
    <lineage>
        <taxon>Bacteria</taxon>
        <taxon>Pseudomonadati</taxon>
        <taxon>Pseudomonadota</taxon>
        <taxon>Betaproteobacteria</taxon>
        <taxon>Burkholderiales</taxon>
        <taxon>Burkholderiaceae</taxon>
        <taxon>Paraburkholderia</taxon>
    </lineage>
</organism>
<sequence>MMLTRYGAFGVAQIADIDAGDKLLMQGDLSLDCTLSVIEHARERVVAAVIVNAAPWCCPDTSALELRGGDRQRGRNSRHLRH</sequence>
<gene>
    <name evidence="1" type="ORF">PPGU16_78200</name>
</gene>
<keyword evidence="2" id="KW-1185">Reference proteome</keyword>
<dbReference type="EMBL" id="AP023177">
    <property type="protein sequence ID" value="BCF94753.1"/>
    <property type="molecule type" value="Genomic_DNA"/>
</dbReference>
<dbReference type="AlphaFoldDB" id="A0A7I8C1P4"/>
<evidence type="ECO:0000313" key="1">
    <source>
        <dbReference type="EMBL" id="BCF94753.1"/>
    </source>
</evidence>
<accession>A0A7I8C1P4</accession>
<reference evidence="1 2" key="1">
    <citation type="journal article" date="2020" name="Genes (Basel)">
        <title>Genomic Comparison of Insect Gut Symbionts from Divergent Burkholderia Subclades.</title>
        <authorList>
            <person name="Takeshita K."/>
            <person name="Kikuchi Y."/>
        </authorList>
    </citation>
    <scope>NUCLEOTIDE SEQUENCE [LARGE SCALE GENOMIC DNA]</scope>
    <source>
        <strain evidence="1 2">PGU16</strain>
        <plasmid evidence="1 2">PPGU16_p2</plasmid>
    </source>
</reference>
<name>A0A7I8C1P4_9BURK</name>
<protein>
    <submittedName>
        <fullName evidence="1">Uncharacterized protein</fullName>
    </submittedName>
</protein>
<proteinExistence type="predicted"/>
<evidence type="ECO:0000313" key="2">
    <source>
        <dbReference type="Proteomes" id="UP000510888"/>
    </source>
</evidence>
<keyword evidence="1" id="KW-0614">Plasmid</keyword>
<dbReference type="Proteomes" id="UP000510888">
    <property type="component" value="Plasmid PPGU16_p2"/>
</dbReference>
<geneLocation type="plasmid" evidence="1 2">
    <name>PPGU16_p2</name>
</geneLocation>